<evidence type="ECO:0000313" key="2">
    <source>
        <dbReference type="Proteomes" id="UP000785679"/>
    </source>
</evidence>
<gene>
    <name evidence="1" type="ORF">FGO68_gene5956</name>
</gene>
<comment type="caution">
    <text evidence="1">The sequence shown here is derived from an EMBL/GenBank/DDBJ whole genome shotgun (WGS) entry which is preliminary data.</text>
</comment>
<proteinExistence type="predicted"/>
<accession>A0A8J8NRT8</accession>
<sequence>MMRLLFSFPTQKYLINLIYLVFTRSHLERRGVEAFKLGFLSRRLFSDIWQPALRRSGDIRILALVNSGGQIDSKVVPCPHTNLWRLIIINFPFLIVPQPFEHLIRFFNSLIFFKLLEYVNS</sequence>
<reference evidence="1" key="1">
    <citation type="submission" date="2019-06" db="EMBL/GenBank/DDBJ databases">
        <authorList>
            <person name="Zheng W."/>
        </authorList>
    </citation>
    <scope>NUCLEOTIDE SEQUENCE</scope>
    <source>
        <strain evidence="1">QDHG01</strain>
    </source>
</reference>
<organism evidence="1 2">
    <name type="scientific">Halteria grandinella</name>
    <dbReference type="NCBI Taxonomy" id="5974"/>
    <lineage>
        <taxon>Eukaryota</taxon>
        <taxon>Sar</taxon>
        <taxon>Alveolata</taxon>
        <taxon>Ciliophora</taxon>
        <taxon>Intramacronucleata</taxon>
        <taxon>Spirotrichea</taxon>
        <taxon>Stichotrichia</taxon>
        <taxon>Sporadotrichida</taxon>
        <taxon>Halteriidae</taxon>
        <taxon>Halteria</taxon>
    </lineage>
</organism>
<evidence type="ECO:0000313" key="1">
    <source>
        <dbReference type="EMBL" id="TNV79045.1"/>
    </source>
</evidence>
<keyword evidence="2" id="KW-1185">Reference proteome</keyword>
<dbReference type="AlphaFoldDB" id="A0A8J8NRT8"/>
<name>A0A8J8NRT8_HALGN</name>
<dbReference type="EMBL" id="RRYP01009469">
    <property type="protein sequence ID" value="TNV79045.1"/>
    <property type="molecule type" value="Genomic_DNA"/>
</dbReference>
<dbReference type="Proteomes" id="UP000785679">
    <property type="component" value="Unassembled WGS sequence"/>
</dbReference>
<protein>
    <submittedName>
        <fullName evidence="1">Uncharacterized protein</fullName>
    </submittedName>
</protein>